<dbReference type="PANTHER" id="PTHR43003:SF5">
    <property type="entry name" value="DNA-3-METHYLADENINE GLYCOSYLASE"/>
    <property type="match status" value="1"/>
</dbReference>
<protein>
    <recommendedName>
        <fullName evidence="2">DNA-3-methyladenine glycosylase II</fullName>
        <ecNumber evidence="2">3.2.2.21</ecNumber>
    </recommendedName>
</protein>
<comment type="catalytic activity">
    <reaction evidence="1">
        <text>Hydrolysis of alkylated DNA, releasing 3-methyladenine, 3-methylguanine, 7-methylguanine and 7-methyladenine.</text>
        <dbReference type="EC" id="3.2.2.21"/>
    </reaction>
</comment>
<dbReference type="InterPro" id="IPR051912">
    <property type="entry name" value="Alkylbase_DNA_Glycosylase/TA"/>
</dbReference>
<gene>
    <name evidence="6" type="primary">alkA</name>
    <name evidence="6" type="ORF">LOKVESSMR4R_01280</name>
</gene>
<dbReference type="Pfam" id="PF00730">
    <property type="entry name" value="HhH-GPD"/>
    <property type="match status" value="1"/>
</dbReference>
<dbReference type="GO" id="GO:0006307">
    <property type="term" value="P:DNA alkylation repair"/>
    <property type="evidence" value="ECO:0007669"/>
    <property type="project" value="TreeGrafter"/>
</dbReference>
<evidence type="ECO:0000256" key="2">
    <source>
        <dbReference type="ARBA" id="ARBA00012000"/>
    </source>
</evidence>
<evidence type="ECO:0000313" key="7">
    <source>
        <dbReference type="Proteomes" id="UP000195273"/>
    </source>
</evidence>
<dbReference type="KEGG" id="lvs:LOKVESSMR4R_01280"/>
<evidence type="ECO:0000256" key="1">
    <source>
        <dbReference type="ARBA" id="ARBA00000086"/>
    </source>
</evidence>
<evidence type="ECO:0000259" key="5">
    <source>
        <dbReference type="SMART" id="SM00478"/>
    </source>
</evidence>
<dbReference type="Proteomes" id="UP000195273">
    <property type="component" value="Chromosome"/>
</dbReference>
<dbReference type="Gene3D" id="1.10.1670.40">
    <property type="match status" value="1"/>
</dbReference>
<name>A0A1Y0EAM3_9RHOB</name>
<keyword evidence="3" id="KW-0227">DNA damage</keyword>
<dbReference type="GO" id="GO:0043916">
    <property type="term" value="F:DNA-7-methylguanine glycosylase activity"/>
    <property type="evidence" value="ECO:0007669"/>
    <property type="project" value="TreeGrafter"/>
</dbReference>
<dbReference type="GO" id="GO:0032993">
    <property type="term" value="C:protein-DNA complex"/>
    <property type="evidence" value="ECO:0007669"/>
    <property type="project" value="TreeGrafter"/>
</dbReference>
<dbReference type="GO" id="GO:0005737">
    <property type="term" value="C:cytoplasm"/>
    <property type="evidence" value="ECO:0007669"/>
    <property type="project" value="TreeGrafter"/>
</dbReference>
<dbReference type="CDD" id="cd00056">
    <property type="entry name" value="ENDO3c"/>
    <property type="match status" value="1"/>
</dbReference>
<dbReference type="Gene3D" id="1.10.340.30">
    <property type="entry name" value="Hypothetical protein, domain 2"/>
    <property type="match status" value="1"/>
</dbReference>
<keyword evidence="7" id="KW-1185">Reference proteome</keyword>
<dbReference type="EMBL" id="CP021431">
    <property type="protein sequence ID" value="ARU00603.1"/>
    <property type="molecule type" value="Genomic_DNA"/>
</dbReference>
<dbReference type="PANTHER" id="PTHR43003">
    <property type="entry name" value="DNA-3-METHYLADENINE GLYCOSYLASE"/>
    <property type="match status" value="1"/>
</dbReference>
<dbReference type="InterPro" id="IPR011257">
    <property type="entry name" value="DNA_glycosylase"/>
</dbReference>
<dbReference type="GO" id="GO:0008725">
    <property type="term" value="F:DNA-3-methyladenine glycosylase activity"/>
    <property type="evidence" value="ECO:0007669"/>
    <property type="project" value="TreeGrafter"/>
</dbReference>
<evidence type="ECO:0000313" key="6">
    <source>
        <dbReference type="EMBL" id="ARU00603.1"/>
    </source>
</evidence>
<dbReference type="EC" id="3.2.2.21" evidence="2"/>
<organism evidence="6 7">
    <name type="scientific">Yoonia vestfoldensis</name>
    <dbReference type="NCBI Taxonomy" id="245188"/>
    <lineage>
        <taxon>Bacteria</taxon>
        <taxon>Pseudomonadati</taxon>
        <taxon>Pseudomonadota</taxon>
        <taxon>Alphaproteobacteria</taxon>
        <taxon>Rhodobacterales</taxon>
        <taxon>Paracoccaceae</taxon>
        <taxon>Yoonia</taxon>
    </lineage>
</organism>
<dbReference type="GO" id="GO:0032131">
    <property type="term" value="F:alkylated DNA binding"/>
    <property type="evidence" value="ECO:0007669"/>
    <property type="project" value="TreeGrafter"/>
</dbReference>
<dbReference type="STRING" id="1122181.GCA_000382265_01913"/>
<dbReference type="InterPro" id="IPR003265">
    <property type="entry name" value="HhH-GPD_domain"/>
</dbReference>
<proteinExistence type="predicted"/>
<keyword evidence="6" id="KW-0378">Hydrolase</keyword>
<dbReference type="AlphaFoldDB" id="A0A1Y0EAM3"/>
<sequence length="209" mass="22482">MTLRVITSDACILEGADHLARIEPRFAAIIPALQPLPLRLRPDGFGALLGAIVSQQVSVAAADAIMRRLAAAGMDDPSAIAAASAEDLRALGLSGQKARYAKALALADLDYPGLHDLPNEAVIAQLTQVTGIGIWTAEIYAMFALGRADVFAPGDLALQEAARVIFDLPERPRDKALRAMAEPWAPWRSVAARIMWAYYATIKQREGIR</sequence>
<keyword evidence="6" id="KW-0326">Glycosidase</keyword>
<dbReference type="SUPFAM" id="SSF48150">
    <property type="entry name" value="DNA-glycosylase"/>
    <property type="match status" value="1"/>
</dbReference>
<dbReference type="GO" id="GO:0006285">
    <property type="term" value="P:base-excision repair, AP site formation"/>
    <property type="evidence" value="ECO:0007669"/>
    <property type="project" value="TreeGrafter"/>
</dbReference>
<dbReference type="SMART" id="SM00478">
    <property type="entry name" value="ENDO3c"/>
    <property type="match status" value="1"/>
</dbReference>
<keyword evidence="4" id="KW-0234">DNA repair</keyword>
<reference evidence="6 7" key="1">
    <citation type="submission" date="2017-05" db="EMBL/GenBank/DDBJ databases">
        <title>Genome Sequence of Loktanella vestfoldensis Strain SMR4r Isolated from a Culture of the Diatom Skeletonema marinoi.</title>
        <authorList>
            <person name="Topel M."/>
            <person name="Pinder M.I.M."/>
            <person name="Johansson O.N."/>
            <person name="Kourtchenko O."/>
            <person name="Godhe A."/>
            <person name="Clarke A.K."/>
        </authorList>
    </citation>
    <scope>NUCLEOTIDE SEQUENCE [LARGE SCALE GENOMIC DNA]</scope>
    <source>
        <strain evidence="6 7">SMR4r</strain>
    </source>
</reference>
<evidence type="ECO:0000256" key="4">
    <source>
        <dbReference type="ARBA" id="ARBA00023204"/>
    </source>
</evidence>
<dbReference type="RefSeq" id="WP_087206798.1">
    <property type="nucleotide sequence ID" value="NZ_CP021431.1"/>
</dbReference>
<accession>A0A1Y0EAM3</accession>
<dbReference type="OrthoDB" id="9785929at2"/>
<feature type="domain" description="HhH-GPD" evidence="5">
    <location>
        <begin position="53"/>
        <end position="200"/>
    </location>
</feature>
<evidence type="ECO:0000256" key="3">
    <source>
        <dbReference type="ARBA" id="ARBA00022763"/>
    </source>
</evidence>